<proteinExistence type="predicted"/>
<evidence type="ECO:0000256" key="4">
    <source>
        <dbReference type="ARBA" id="ARBA00023136"/>
    </source>
</evidence>
<evidence type="ECO:0000256" key="3">
    <source>
        <dbReference type="ARBA" id="ARBA00022989"/>
    </source>
</evidence>
<dbReference type="GO" id="GO:0016020">
    <property type="term" value="C:membrane"/>
    <property type="evidence" value="ECO:0007669"/>
    <property type="project" value="UniProtKB-SubCell"/>
</dbReference>
<feature type="transmembrane region" description="Helical" evidence="5">
    <location>
        <begin position="163"/>
        <end position="184"/>
    </location>
</feature>
<reference evidence="6 7" key="1">
    <citation type="journal article" date="2024" name="BMC Genomics">
        <title>Genome assembly of redclaw crayfish (Cherax quadricarinatus) provides insights into its immune adaptation and hypoxia tolerance.</title>
        <authorList>
            <person name="Liu Z."/>
            <person name="Zheng J."/>
            <person name="Li H."/>
            <person name="Fang K."/>
            <person name="Wang S."/>
            <person name="He J."/>
            <person name="Zhou D."/>
            <person name="Weng S."/>
            <person name="Chi M."/>
            <person name="Gu Z."/>
            <person name="He J."/>
            <person name="Li F."/>
            <person name="Wang M."/>
        </authorList>
    </citation>
    <scope>NUCLEOTIDE SEQUENCE [LARGE SCALE GENOMIC DNA]</scope>
    <source>
        <strain evidence="6">ZL_2023a</strain>
    </source>
</reference>
<feature type="non-terminal residue" evidence="6">
    <location>
        <position position="1"/>
    </location>
</feature>
<organism evidence="6 7">
    <name type="scientific">Cherax quadricarinatus</name>
    <name type="common">Australian red claw crayfish</name>
    <dbReference type="NCBI Taxonomy" id="27406"/>
    <lineage>
        <taxon>Eukaryota</taxon>
        <taxon>Metazoa</taxon>
        <taxon>Ecdysozoa</taxon>
        <taxon>Arthropoda</taxon>
        <taxon>Crustacea</taxon>
        <taxon>Multicrustacea</taxon>
        <taxon>Malacostraca</taxon>
        <taxon>Eumalacostraca</taxon>
        <taxon>Eucarida</taxon>
        <taxon>Decapoda</taxon>
        <taxon>Pleocyemata</taxon>
        <taxon>Astacidea</taxon>
        <taxon>Parastacoidea</taxon>
        <taxon>Parastacidae</taxon>
        <taxon>Cherax</taxon>
    </lineage>
</organism>
<dbReference type="EMBL" id="JARKIK010000008">
    <property type="protein sequence ID" value="KAK8749965.1"/>
    <property type="molecule type" value="Genomic_DNA"/>
</dbReference>
<evidence type="ECO:0000256" key="2">
    <source>
        <dbReference type="ARBA" id="ARBA00022692"/>
    </source>
</evidence>
<evidence type="ECO:0000313" key="7">
    <source>
        <dbReference type="Proteomes" id="UP001445076"/>
    </source>
</evidence>
<dbReference type="Proteomes" id="UP001445076">
    <property type="component" value="Unassembled WGS sequence"/>
</dbReference>
<evidence type="ECO:0008006" key="8">
    <source>
        <dbReference type="Google" id="ProtNLM"/>
    </source>
</evidence>
<comment type="subcellular location">
    <subcellularLocation>
        <location evidence="1">Membrane</location>
        <topology evidence="1">Multi-pass membrane protein</topology>
    </subcellularLocation>
</comment>
<protein>
    <recommendedName>
        <fullName evidence="8">Transmembrane protein 17</fullName>
    </recommendedName>
</protein>
<dbReference type="GO" id="GO:1905515">
    <property type="term" value="P:non-motile cilium assembly"/>
    <property type="evidence" value="ECO:0007669"/>
    <property type="project" value="TreeGrafter"/>
</dbReference>
<keyword evidence="3 5" id="KW-1133">Transmembrane helix</keyword>
<evidence type="ECO:0000256" key="5">
    <source>
        <dbReference type="SAM" id="Phobius"/>
    </source>
</evidence>
<dbReference type="InterPro" id="IPR019184">
    <property type="entry name" value="Uncharacterised_TM-17"/>
</dbReference>
<accession>A0AAW0YDS5</accession>
<dbReference type="PANTHER" id="PTHR13531">
    <property type="entry name" value="GEO07735P1-RELATED-RELATED"/>
    <property type="match status" value="1"/>
</dbReference>
<keyword evidence="2 5" id="KW-0812">Transmembrane</keyword>
<keyword evidence="7" id="KW-1185">Reference proteome</keyword>
<keyword evidence="4 5" id="KW-0472">Membrane</keyword>
<evidence type="ECO:0000256" key="1">
    <source>
        <dbReference type="ARBA" id="ARBA00004141"/>
    </source>
</evidence>
<dbReference type="AlphaFoldDB" id="A0AAW0YDS5"/>
<feature type="transmembrane region" description="Helical" evidence="5">
    <location>
        <begin position="136"/>
        <end position="157"/>
    </location>
</feature>
<gene>
    <name evidence="6" type="ORF">OTU49_015156</name>
</gene>
<feature type="transmembrane region" description="Helical" evidence="5">
    <location>
        <begin position="97"/>
        <end position="115"/>
    </location>
</feature>
<name>A0AAW0YDS5_CHEQU</name>
<evidence type="ECO:0000313" key="6">
    <source>
        <dbReference type="EMBL" id="KAK8749965.1"/>
    </source>
</evidence>
<sequence length="206" mass="23422">QQEFAVFVIKKKSLRIGHMSGVQGTARYFLSNTVETLTGKFFPGVSFSQLGDSSYGNEVVSSLSLQMVIYFSALFFPCWLVTSLVMMTLKFQYVSNLYQFILAAIYFAVPLIEVIRLYIGHVGNLEEKVPELAGSWLLSLLLQLPLLLFLILVPGTWSLPMDYAVNSIFLIFVILHLIFGYQAINITAAHQTRLYHMYLVMRQTQE</sequence>
<comment type="caution">
    <text evidence="6">The sequence shown here is derived from an EMBL/GenBank/DDBJ whole genome shotgun (WGS) entry which is preliminary data.</text>
</comment>
<dbReference type="PANTHER" id="PTHR13531:SF6">
    <property type="entry name" value="TMEM (HUMAN TRANSMEMBRANE PROTEIN) HOMOLOG"/>
    <property type="match status" value="1"/>
</dbReference>
<dbReference type="GO" id="GO:0035869">
    <property type="term" value="C:ciliary transition zone"/>
    <property type="evidence" value="ECO:0007669"/>
    <property type="project" value="TreeGrafter"/>
</dbReference>
<dbReference type="Pfam" id="PF09799">
    <property type="entry name" value="Transmemb_17"/>
    <property type="match status" value="1"/>
</dbReference>
<feature type="transmembrane region" description="Helical" evidence="5">
    <location>
        <begin position="68"/>
        <end position="91"/>
    </location>
</feature>